<dbReference type="EMBL" id="BARS01022794">
    <property type="protein sequence ID" value="GAG04099.1"/>
    <property type="molecule type" value="Genomic_DNA"/>
</dbReference>
<sequence length="88" mass="10608">LFDVNTTRRKAREGGLRIDVTIAQVVYPNLSWERLRILAIVDDTRSPTRHLYGYERSDMEKSIDRLMENQHPDRLRPLHKVRWYRVCD</sequence>
<comment type="caution">
    <text evidence="1">The sequence shown here is derived from an EMBL/GenBank/DDBJ whole genome shotgun (WGS) entry which is preliminary data.</text>
</comment>
<organism evidence="1">
    <name type="scientific">marine sediment metagenome</name>
    <dbReference type="NCBI Taxonomy" id="412755"/>
    <lineage>
        <taxon>unclassified sequences</taxon>
        <taxon>metagenomes</taxon>
        <taxon>ecological metagenomes</taxon>
    </lineage>
</organism>
<evidence type="ECO:0000313" key="1">
    <source>
        <dbReference type="EMBL" id="GAG04099.1"/>
    </source>
</evidence>
<reference evidence="1" key="1">
    <citation type="journal article" date="2014" name="Front. Microbiol.">
        <title>High frequency of phylogenetically diverse reductive dehalogenase-homologous genes in deep subseafloor sedimentary metagenomes.</title>
        <authorList>
            <person name="Kawai M."/>
            <person name="Futagami T."/>
            <person name="Toyoda A."/>
            <person name="Takaki Y."/>
            <person name="Nishi S."/>
            <person name="Hori S."/>
            <person name="Arai W."/>
            <person name="Tsubouchi T."/>
            <person name="Morono Y."/>
            <person name="Uchiyama I."/>
            <person name="Ito T."/>
            <person name="Fujiyama A."/>
            <person name="Inagaki F."/>
            <person name="Takami H."/>
        </authorList>
    </citation>
    <scope>NUCLEOTIDE SEQUENCE</scope>
    <source>
        <strain evidence="1">Expedition CK06-06</strain>
    </source>
</reference>
<gene>
    <name evidence="1" type="ORF">S01H1_36391</name>
</gene>
<feature type="non-terminal residue" evidence="1">
    <location>
        <position position="1"/>
    </location>
</feature>
<protein>
    <submittedName>
        <fullName evidence="1">Uncharacterized protein</fullName>
    </submittedName>
</protein>
<name>X0UEB9_9ZZZZ</name>
<proteinExistence type="predicted"/>
<accession>X0UEB9</accession>
<dbReference type="AlphaFoldDB" id="X0UEB9"/>